<dbReference type="OMA" id="HEINDLH"/>
<protein>
    <submittedName>
        <fullName evidence="3">Uncharacterized protein LOC108253828</fullName>
    </submittedName>
</protein>
<evidence type="ECO:0000313" key="3">
    <source>
        <dbReference type="RefSeq" id="XP_017303983.1"/>
    </source>
</evidence>
<evidence type="ECO:0000313" key="2">
    <source>
        <dbReference type="Proteomes" id="UP000079169"/>
    </source>
</evidence>
<feature type="domain" description="Reverse transcriptase" evidence="1">
    <location>
        <begin position="1"/>
        <end position="217"/>
    </location>
</feature>
<dbReference type="RefSeq" id="XP_017303983.1">
    <property type="nucleotide sequence ID" value="XM_017448494.2"/>
</dbReference>
<dbReference type="AlphaFoldDB" id="A0A1S4EP70"/>
<dbReference type="KEGG" id="dci:108253828"/>
<reference evidence="3" key="1">
    <citation type="submission" date="2025-08" db="UniProtKB">
        <authorList>
            <consortium name="RefSeq"/>
        </authorList>
    </citation>
    <scope>IDENTIFICATION</scope>
</reference>
<evidence type="ECO:0000259" key="1">
    <source>
        <dbReference type="PROSITE" id="PS50878"/>
    </source>
</evidence>
<sequence length="412" mass="47760">MINQQQHGFMKGKSTSTNLVSYTEFITSVIEDSGQVDCAYTDFAKCYDRINHNLLISKLRSFGIEGNLLNWIESFHVDRKQIVKISTSGKTGGSQHYKSKPISVTSGCIQGGHVSGILFLCFINDIIKIVPPQVKAWMFADDLKIAIRVRGESDALVLQETLRRLYCWCQNNLMQLNISKCKIMSYHTIRNPFIYNYHINNEQLGRVNQIKDLGVTFENNLKFNLHFSLTKSKALQMLGFLYRQTQDFRNSTTLKILYYAYVRSKVEYCSVVWSPQYKTHIKSLESIQHKFLRMLAYKQGSRILDHDYSHIMHVNKIVSLEHRREMNDLIFLHKLLNNKINVPELHHGINMRDNTMNTRLHSKFILKKSRTNIGEHSPMLRMQKFGNEISGAGVDVCSCSLTELRNFYLISK</sequence>
<gene>
    <name evidence="3" type="primary">LOC108253828</name>
</gene>
<organism evidence="2 3">
    <name type="scientific">Diaphorina citri</name>
    <name type="common">Asian citrus psyllid</name>
    <dbReference type="NCBI Taxonomy" id="121845"/>
    <lineage>
        <taxon>Eukaryota</taxon>
        <taxon>Metazoa</taxon>
        <taxon>Ecdysozoa</taxon>
        <taxon>Arthropoda</taxon>
        <taxon>Hexapoda</taxon>
        <taxon>Insecta</taxon>
        <taxon>Pterygota</taxon>
        <taxon>Neoptera</taxon>
        <taxon>Paraneoptera</taxon>
        <taxon>Hemiptera</taxon>
        <taxon>Sternorrhyncha</taxon>
        <taxon>Psylloidea</taxon>
        <taxon>Psyllidae</taxon>
        <taxon>Diaphorininae</taxon>
        <taxon>Diaphorina</taxon>
    </lineage>
</organism>
<accession>A0A1S4EP70</accession>
<dbReference type="Pfam" id="PF00078">
    <property type="entry name" value="RVT_1"/>
    <property type="match status" value="1"/>
</dbReference>
<dbReference type="PaxDb" id="121845-A0A1S4EP70"/>
<dbReference type="STRING" id="121845.A0A1S4EP70"/>
<dbReference type="GeneID" id="108253828"/>
<name>A0A1S4EP70_DIACI</name>
<proteinExistence type="predicted"/>
<dbReference type="InterPro" id="IPR000477">
    <property type="entry name" value="RT_dom"/>
</dbReference>
<keyword evidence="2" id="KW-1185">Reference proteome</keyword>
<dbReference type="Proteomes" id="UP000079169">
    <property type="component" value="Unplaced"/>
</dbReference>
<dbReference type="PANTHER" id="PTHR33332">
    <property type="entry name" value="REVERSE TRANSCRIPTASE DOMAIN-CONTAINING PROTEIN"/>
    <property type="match status" value="1"/>
</dbReference>
<dbReference type="PROSITE" id="PS50878">
    <property type="entry name" value="RT_POL"/>
    <property type="match status" value="1"/>
</dbReference>